<dbReference type="SUPFAM" id="SSF55347">
    <property type="entry name" value="Glyceraldehyde-3-phosphate dehydrogenase-like, C-terminal domain"/>
    <property type="match status" value="1"/>
</dbReference>
<dbReference type="SMART" id="SM00859">
    <property type="entry name" value="Semialdhyde_dh"/>
    <property type="match status" value="1"/>
</dbReference>
<dbReference type="Gene3D" id="3.40.630.30">
    <property type="match status" value="1"/>
</dbReference>
<keyword evidence="20" id="KW-1185">Reference proteome</keyword>
<evidence type="ECO:0000256" key="10">
    <source>
        <dbReference type="ARBA" id="ARBA00022777"/>
    </source>
</evidence>
<dbReference type="RefSeq" id="XP_066613665.1">
    <property type="nucleotide sequence ID" value="XM_066758263.1"/>
</dbReference>
<dbReference type="NCBIfam" id="TIGR00761">
    <property type="entry name" value="argB"/>
    <property type="match status" value="1"/>
</dbReference>
<keyword evidence="16 17" id="KW-0511">Multifunctional enzyme</keyword>
<keyword evidence="12 17" id="KW-0521">NADP</keyword>
<evidence type="ECO:0000256" key="3">
    <source>
        <dbReference type="ARBA" id="ARBA00004862"/>
    </source>
</evidence>
<evidence type="ECO:0000259" key="18">
    <source>
        <dbReference type="PROSITE" id="PS51731"/>
    </source>
</evidence>
<dbReference type="Pfam" id="PF22698">
    <property type="entry name" value="Semialdhyde_dhC_1"/>
    <property type="match status" value="1"/>
</dbReference>
<evidence type="ECO:0000256" key="13">
    <source>
        <dbReference type="ARBA" id="ARBA00022946"/>
    </source>
</evidence>
<comment type="pathway">
    <text evidence="3 17">Amino-acid biosynthesis; L-arginine biosynthesis; N(2)-acetyl-L-ornithine from L-glutamate: step 3/4.</text>
</comment>
<organism evidence="19 20">
    <name type="scientific">Cryptococcus tetragattii IND107</name>
    <dbReference type="NCBI Taxonomy" id="1296105"/>
    <lineage>
        <taxon>Eukaryota</taxon>
        <taxon>Fungi</taxon>
        <taxon>Dikarya</taxon>
        <taxon>Basidiomycota</taxon>
        <taxon>Agaricomycotina</taxon>
        <taxon>Tremellomycetes</taxon>
        <taxon>Tremellales</taxon>
        <taxon>Cryptococcaceae</taxon>
        <taxon>Cryptococcus</taxon>
        <taxon>Cryptococcus gattii species complex</taxon>
    </lineage>
</organism>
<evidence type="ECO:0000256" key="4">
    <source>
        <dbReference type="ARBA" id="ARBA00006830"/>
    </source>
</evidence>
<keyword evidence="15 17" id="KW-0496">Mitochondrion</keyword>
<evidence type="ECO:0000256" key="6">
    <source>
        <dbReference type="ARBA" id="ARBA00022571"/>
    </source>
</evidence>
<dbReference type="Pfam" id="PF01118">
    <property type="entry name" value="Semialdhyde_dh"/>
    <property type="match status" value="1"/>
</dbReference>
<reference evidence="19 20" key="2">
    <citation type="submission" date="2024-01" db="EMBL/GenBank/DDBJ databases">
        <title>Comparative genomics of Cryptococcus and Kwoniella reveals pathogenesis evolution and contrasting modes of karyotype evolution via chromosome fusion or intercentromeric recombination.</title>
        <authorList>
            <person name="Coelho M.A."/>
            <person name="David-Palma M."/>
            <person name="Shea T."/>
            <person name="Bowers K."/>
            <person name="Mcginley-Smith S."/>
            <person name="Mohammad A.W."/>
            <person name="Gnirke A."/>
            <person name="Yurkov A.M."/>
            <person name="Nowrousian M."/>
            <person name="Sun S."/>
            <person name="Cuomo C.A."/>
            <person name="Heitman J."/>
        </authorList>
    </citation>
    <scope>NUCLEOTIDE SEQUENCE [LARGE SCALE GENOMIC DNA]</scope>
    <source>
        <strain evidence="19 20">IND107</strain>
    </source>
</reference>
<evidence type="ECO:0000313" key="19">
    <source>
        <dbReference type="EMBL" id="KAL0247704.1"/>
    </source>
</evidence>
<dbReference type="InterPro" id="IPR006855">
    <property type="entry name" value="Vertebrate-like_GNAT_dom"/>
</dbReference>
<keyword evidence="6 17" id="KW-0055">Arginine biosynthesis</keyword>
<keyword evidence="13" id="KW-0809">Transit peptide</keyword>
<dbReference type="HAMAP" id="MF_00150">
    <property type="entry name" value="ArgC_type1"/>
    <property type="match status" value="1"/>
</dbReference>
<keyword evidence="8 17" id="KW-0808">Transferase</keyword>
<evidence type="ECO:0000313" key="20">
    <source>
        <dbReference type="Proteomes" id="UP000054399"/>
    </source>
</evidence>
<dbReference type="PANTHER" id="PTHR23342:SF0">
    <property type="entry name" value="N-ACETYLGLUTAMATE SYNTHASE, MITOCHONDRIAL"/>
    <property type="match status" value="1"/>
</dbReference>
<keyword evidence="7 17" id="KW-0028">Amino-acid biosynthesis</keyword>
<dbReference type="EMBL" id="ATAM02000006">
    <property type="protein sequence ID" value="KAL0247704.1"/>
    <property type="molecule type" value="Genomic_DNA"/>
</dbReference>
<evidence type="ECO:0000256" key="15">
    <source>
        <dbReference type="ARBA" id="ARBA00023128"/>
    </source>
</evidence>
<evidence type="ECO:0000256" key="12">
    <source>
        <dbReference type="ARBA" id="ARBA00022857"/>
    </source>
</evidence>
<evidence type="ECO:0000256" key="11">
    <source>
        <dbReference type="ARBA" id="ARBA00022840"/>
    </source>
</evidence>
<dbReference type="InterPro" id="IPR000534">
    <property type="entry name" value="Semialdehyde_DH_NAD-bd"/>
</dbReference>
<dbReference type="InterPro" id="IPR000706">
    <property type="entry name" value="AGPR_type-1"/>
</dbReference>
<keyword evidence="14 17" id="KW-0560">Oxidoreductase</keyword>
<dbReference type="InterPro" id="IPR011241">
    <property type="entry name" value="NAGK/NAGSA"/>
</dbReference>
<dbReference type="CDD" id="cd24149">
    <property type="entry name" value="AGPR_N_ARG5_6_like"/>
    <property type="match status" value="1"/>
</dbReference>
<dbReference type="PROSITE" id="PS51731">
    <property type="entry name" value="GNAT_NAGS"/>
    <property type="match status" value="1"/>
</dbReference>
<keyword evidence="11 17" id="KW-0067">ATP-binding</keyword>
<evidence type="ECO:0000256" key="1">
    <source>
        <dbReference type="ARBA" id="ARBA00004173"/>
    </source>
</evidence>
<dbReference type="InterPro" id="IPR041734">
    <property type="entry name" value="NAGK-fArgBP"/>
</dbReference>
<dbReference type="CDD" id="cd04263">
    <property type="entry name" value="DUF619-NAGK-FABP"/>
    <property type="match status" value="1"/>
</dbReference>
<protein>
    <submittedName>
        <fullName evidence="19">N-acetyl-gamma-glutamyl-phosphate reductase</fullName>
    </submittedName>
</protein>
<keyword evidence="10 17" id="KW-0418">Kinase</keyword>
<accession>A0ABR3BTN6</accession>
<comment type="similarity">
    <text evidence="5 17">In the C-terminal section; belongs to the NAGSA dehydrogenase family.</text>
</comment>
<comment type="pathway">
    <text evidence="2 17">Amino-acid biosynthesis; L-arginine biosynthesis; N(2)-acetyl-L-ornithine from L-glutamate: step 2/4.</text>
</comment>
<name>A0ABR3BTN6_9TREE</name>
<evidence type="ECO:0000256" key="14">
    <source>
        <dbReference type="ARBA" id="ARBA00023002"/>
    </source>
</evidence>
<dbReference type="Pfam" id="PF04768">
    <property type="entry name" value="NAT"/>
    <property type="match status" value="1"/>
</dbReference>
<proteinExistence type="inferred from homology"/>
<evidence type="ECO:0000256" key="2">
    <source>
        <dbReference type="ARBA" id="ARBA00004828"/>
    </source>
</evidence>
<dbReference type="Gene3D" id="3.40.1160.10">
    <property type="entry name" value="Acetylglutamate kinase-like"/>
    <property type="match status" value="1"/>
</dbReference>
<evidence type="ECO:0000256" key="16">
    <source>
        <dbReference type="ARBA" id="ARBA00023268"/>
    </source>
</evidence>
<dbReference type="Gene3D" id="3.30.360.10">
    <property type="entry name" value="Dihydrodipicolinate Reductase, domain 2"/>
    <property type="match status" value="1"/>
</dbReference>
<dbReference type="InterPro" id="IPR004662">
    <property type="entry name" value="AcgluKinase_fam"/>
</dbReference>
<dbReference type="NCBIfam" id="TIGR01850">
    <property type="entry name" value="argC"/>
    <property type="match status" value="1"/>
</dbReference>
<dbReference type="GeneID" id="91990638"/>
<evidence type="ECO:0000256" key="5">
    <source>
        <dbReference type="ARBA" id="ARBA00007239"/>
    </source>
</evidence>
<dbReference type="CDD" id="cd23936">
    <property type="entry name" value="AGPR_C_ARG5_6_like"/>
    <property type="match status" value="1"/>
</dbReference>
<evidence type="ECO:0000256" key="8">
    <source>
        <dbReference type="ARBA" id="ARBA00022679"/>
    </source>
</evidence>
<reference evidence="20" key="1">
    <citation type="submission" date="2015-01" db="EMBL/GenBank/DDBJ databases">
        <title>The Genome Sequence of Cryptococcus gattii MMRL2647.</title>
        <authorList>
            <consortium name="The Broad Institute Genomics Platform"/>
            <person name="Cuomo C."/>
            <person name="Litvintseva A."/>
            <person name="Chen Y."/>
            <person name="Heitman J."/>
            <person name="Sun S."/>
            <person name="Springer D."/>
            <person name="Dromer F."/>
            <person name="Young S."/>
            <person name="Zeng Q."/>
            <person name="Gargeya S."/>
            <person name="Abouelleil A."/>
            <person name="Alvarado L."/>
            <person name="Chapman S.B."/>
            <person name="Gainer-Dewar J."/>
            <person name="Goldberg J."/>
            <person name="Griggs A."/>
            <person name="Gujja S."/>
            <person name="Hansen M."/>
            <person name="Howarth C."/>
            <person name="Imamovic A."/>
            <person name="Larimer J."/>
            <person name="Murphy C."/>
            <person name="Naylor J."/>
            <person name="Pearson M."/>
            <person name="Priest M."/>
            <person name="Roberts A."/>
            <person name="Saif S."/>
            <person name="Shea T."/>
            <person name="Sykes S."/>
            <person name="Wortman J."/>
            <person name="Nusbaum C."/>
            <person name="Birren B."/>
        </authorList>
    </citation>
    <scope>NUCLEOTIDE SEQUENCE [LARGE SCALE GENOMIC DNA]</scope>
    <source>
        <strain evidence="20">IND107</strain>
    </source>
</reference>
<dbReference type="Pfam" id="PF00696">
    <property type="entry name" value="AA_kinase"/>
    <property type="match status" value="1"/>
</dbReference>
<dbReference type="InterPro" id="IPR001048">
    <property type="entry name" value="Asp/Glu/Uridylate_kinase"/>
</dbReference>
<keyword evidence="9 17" id="KW-0547">Nucleotide-binding</keyword>
<dbReference type="InterPro" id="IPR036291">
    <property type="entry name" value="NAD(P)-bd_dom_sf"/>
</dbReference>
<gene>
    <name evidence="19" type="ORF">I308_103782</name>
</gene>
<dbReference type="InterPro" id="IPR058924">
    <property type="entry name" value="AGPR_dimerisation_dom"/>
</dbReference>
<dbReference type="CDD" id="cd04252">
    <property type="entry name" value="AAK_NAGK-fArgBP"/>
    <property type="match status" value="1"/>
</dbReference>
<dbReference type="SUPFAM" id="SSF51735">
    <property type="entry name" value="NAD(P)-binding Rossmann-fold domains"/>
    <property type="match status" value="1"/>
</dbReference>
<dbReference type="Gene3D" id="3.40.50.720">
    <property type="entry name" value="NAD(P)-binding Rossmann-like Domain"/>
    <property type="match status" value="1"/>
</dbReference>
<evidence type="ECO:0000256" key="17">
    <source>
        <dbReference type="PIRNR" id="PIRNR036440"/>
    </source>
</evidence>
<evidence type="ECO:0000256" key="9">
    <source>
        <dbReference type="ARBA" id="ARBA00022741"/>
    </source>
</evidence>
<dbReference type="Proteomes" id="UP000054399">
    <property type="component" value="Unassembled WGS sequence"/>
</dbReference>
<dbReference type="PIRSF" id="PIRSF036440">
    <property type="entry name" value="ARG5-6"/>
    <property type="match status" value="1"/>
</dbReference>
<comment type="similarity">
    <text evidence="4 17">In the N-terminal section; belongs to the acetylglutamate kinase family.</text>
</comment>
<dbReference type="SUPFAM" id="SSF53633">
    <property type="entry name" value="Carbamate kinase-like"/>
    <property type="match status" value="1"/>
</dbReference>
<dbReference type="PANTHER" id="PTHR23342">
    <property type="entry name" value="N-ACETYLGLUTAMATE SYNTHASE"/>
    <property type="match status" value="1"/>
</dbReference>
<evidence type="ECO:0000256" key="7">
    <source>
        <dbReference type="ARBA" id="ARBA00022605"/>
    </source>
</evidence>
<sequence>MLRRSHIPRAVFNISRVPASRAFTKPSLPLSASSQLTKKDSNNVLFEFDAHKVGNEIRKRGLVNLLGVQREGGMDRDTIIRLLYSLGSRHEVERYLRIFTQSSKASPGGVLPEAKFAVLKIGGAILTNELEDLALSLSFLNRLGLFPVVLHGAGPQLNEILESEGVVPDYEDGIRITDAKTLAVARRVFLQENLKLTTALERLGTRARPIPTGVFTADYLDKSKYGLVGKITRVDKAPIEAAIKAGCLPILTSLAENAEGQILNVNADVAAGELARVLEPMKIVYLNEKGGLFHGVTGKKISTINLDEEYDALMKESWVKFGTKLKIREIKELLDTLPRTSSVAIISTDMLQKELFTDAGAGTLIRRGYKLYKQPSVEAVGSTQLRQVFTERDPEVESGRKSVAEIFSELKNSPHTIYGDEPFDVVAVVSHPPGETPVMTKFLPSRNGILNKIVDNVFDAIKKDHKRLFWTAKADDENRAWHFERADGSFTRAGRSLFWYGVSDVKEVERIIEGFEENGRIERVFLPVGPSIPPHRRAAPAAAPGATPAGARAFSTSVRPSLTGTSNTSTRGYATAVDAAPRKRVALIGARGYTGQNLISLIDNHPHLDLTHVSSRELAGLPLKDYKKSAVNYSNLSVEDVGKMAEANEVDAWVMALPNGVCKPFVDAIDKASKKGGKSVIVDLSADYRFENDWTYGLPELYGRDLVKQATRVSNPGCYATNSQLLLAPLMPHLDKMQMPSIFGVSGFSGAGTKSGEKDAEGRPKTVPKISAEDLKGGIRPYSLTDHIHEREASRHLSSLIPSSTNPFSLAFIPNVAPWFSGIISVLTAPLDKSMRASEIIELYEEKYGKEPLVQIQKTVPDVTEVMGKHGWRVGGVQVHSSGKRVVVVGALDNLLKGAATQAMQNLNLALGYEELAGVPTDKF</sequence>
<feature type="domain" description="N-acetyltransferase" evidence="18">
    <location>
        <begin position="369"/>
        <end position="523"/>
    </location>
</feature>
<comment type="caution">
    <text evidence="19">The sequence shown here is derived from an EMBL/GenBank/DDBJ whole genome shotgun (WGS) entry which is preliminary data.</text>
</comment>
<dbReference type="InterPro" id="IPR036393">
    <property type="entry name" value="AceGlu_kinase-like_sf"/>
</dbReference>
<comment type="subcellular location">
    <subcellularLocation>
        <location evidence="1 17">Mitochondrion</location>
    </subcellularLocation>
</comment>